<accession>A0A1I2HKR6</accession>
<dbReference type="SUPFAM" id="SSF54001">
    <property type="entry name" value="Cysteine proteinases"/>
    <property type="match status" value="1"/>
</dbReference>
<keyword evidence="2" id="KW-1185">Reference proteome</keyword>
<dbReference type="Proteomes" id="UP000198855">
    <property type="component" value="Unassembled WGS sequence"/>
</dbReference>
<dbReference type="OrthoDB" id="1645744at2"/>
<evidence type="ECO:0000313" key="2">
    <source>
        <dbReference type="Proteomes" id="UP000198855"/>
    </source>
</evidence>
<proteinExistence type="predicted"/>
<evidence type="ECO:0008006" key="3">
    <source>
        <dbReference type="Google" id="ProtNLM"/>
    </source>
</evidence>
<organism evidence="1 2">
    <name type="scientific">Paenibacillus catalpae</name>
    <dbReference type="NCBI Taxonomy" id="1045775"/>
    <lineage>
        <taxon>Bacteria</taxon>
        <taxon>Bacillati</taxon>
        <taxon>Bacillota</taxon>
        <taxon>Bacilli</taxon>
        <taxon>Bacillales</taxon>
        <taxon>Paenibacillaceae</taxon>
        <taxon>Paenibacillus</taxon>
    </lineage>
</organism>
<reference evidence="2" key="1">
    <citation type="submission" date="2016-10" db="EMBL/GenBank/DDBJ databases">
        <authorList>
            <person name="Varghese N."/>
            <person name="Submissions S."/>
        </authorList>
    </citation>
    <scope>NUCLEOTIDE SEQUENCE [LARGE SCALE GENOMIC DNA]</scope>
    <source>
        <strain evidence="2">CGMCC 1.10784</strain>
    </source>
</reference>
<protein>
    <recommendedName>
        <fullName evidence="3">Permuted papain-like amidase enzyme, YaeF/YiiX, C92 family</fullName>
    </recommendedName>
</protein>
<dbReference type="AlphaFoldDB" id="A0A1I2HKR6"/>
<dbReference type="InterPro" id="IPR038765">
    <property type="entry name" value="Papain-like_cys_pep_sf"/>
</dbReference>
<evidence type="ECO:0000313" key="1">
    <source>
        <dbReference type="EMBL" id="SFF29880.1"/>
    </source>
</evidence>
<dbReference type="STRING" id="1045775.SAMN05216378_5860"/>
<dbReference type="Gene3D" id="3.90.1720.10">
    <property type="entry name" value="endopeptidase domain like (from Nostoc punctiforme)"/>
    <property type="match status" value="1"/>
</dbReference>
<dbReference type="RefSeq" id="WP_091190429.1">
    <property type="nucleotide sequence ID" value="NZ_FOMT01000007.1"/>
</dbReference>
<name>A0A1I2HKR6_9BACL</name>
<sequence>MTSELEVYVVLTDTGTLFTRTIKWFTKAPLNHASIAFDSGLNEVYSFGRKNPQNPFFAGFVRENMRGQLFAEASCALYRCRVHPAAYAKIRNVIAEMDQNREQYRYNLLGVIGLLFNIQLIKRDYAYFCSEFVASVFEKSGVHLVNKSSFLVTPGDLENTQKLELVYEGSLQKLLNNRIDEEIGKRLA</sequence>
<gene>
    <name evidence="1" type="ORF">SAMN05216378_5860</name>
</gene>
<dbReference type="EMBL" id="FOMT01000007">
    <property type="protein sequence ID" value="SFF29880.1"/>
    <property type="molecule type" value="Genomic_DNA"/>
</dbReference>